<evidence type="ECO:0000256" key="1">
    <source>
        <dbReference type="SAM" id="MobiDB-lite"/>
    </source>
</evidence>
<accession>A0A2I2GCJ2</accession>
<name>A0A2I2GCJ2_9EURO</name>
<comment type="caution">
    <text evidence="2">The sequence shown here is derived from an EMBL/GenBank/DDBJ whole genome shotgun (WGS) entry which is preliminary data.</text>
</comment>
<dbReference type="GeneID" id="36550210"/>
<sequence length="160" mass="17586">MLPIPLVSKSSPFYLAEDPGRVFCRGGALDSSGRPPATSFNSRSYSSTGNASRLEVEATRNPGTRLLTERELVTRLLTMYSSRPAQPSGKGRSIETWRAIPRRYAGLGGILRQRQVPASTAPYHHQIPPSFSPSCSIDPIYLILNPYICLCWPYGFLSPG</sequence>
<evidence type="ECO:0000313" key="3">
    <source>
        <dbReference type="Proteomes" id="UP000234275"/>
    </source>
</evidence>
<feature type="region of interest" description="Disordered" evidence="1">
    <location>
        <begin position="27"/>
        <end position="56"/>
    </location>
</feature>
<feature type="compositionally biased region" description="Polar residues" evidence="1">
    <location>
        <begin position="38"/>
        <end position="51"/>
    </location>
</feature>
<proteinExistence type="predicted"/>
<organism evidence="2 3">
    <name type="scientific">Aspergillus steynii IBT 23096</name>
    <dbReference type="NCBI Taxonomy" id="1392250"/>
    <lineage>
        <taxon>Eukaryota</taxon>
        <taxon>Fungi</taxon>
        <taxon>Dikarya</taxon>
        <taxon>Ascomycota</taxon>
        <taxon>Pezizomycotina</taxon>
        <taxon>Eurotiomycetes</taxon>
        <taxon>Eurotiomycetidae</taxon>
        <taxon>Eurotiales</taxon>
        <taxon>Aspergillaceae</taxon>
        <taxon>Aspergillus</taxon>
        <taxon>Aspergillus subgen. Circumdati</taxon>
    </lineage>
</organism>
<protein>
    <submittedName>
        <fullName evidence="2">Uncharacterized protein</fullName>
    </submittedName>
</protein>
<dbReference type="VEuPathDB" id="FungiDB:P170DRAFT_149832"/>
<reference evidence="2 3" key="1">
    <citation type="submission" date="2016-12" db="EMBL/GenBank/DDBJ databases">
        <title>The genomes of Aspergillus section Nigri reveals drivers in fungal speciation.</title>
        <authorList>
            <consortium name="DOE Joint Genome Institute"/>
            <person name="Vesth T.C."/>
            <person name="Nybo J."/>
            <person name="Theobald S."/>
            <person name="Brandl J."/>
            <person name="Frisvad J.C."/>
            <person name="Nielsen K.F."/>
            <person name="Lyhne E.K."/>
            <person name="Kogle M.E."/>
            <person name="Kuo A."/>
            <person name="Riley R."/>
            <person name="Clum A."/>
            <person name="Nolan M."/>
            <person name="Lipzen A."/>
            <person name="Salamov A."/>
            <person name="Henrissat B."/>
            <person name="Wiebenga A."/>
            <person name="De Vries R.P."/>
            <person name="Grigoriev I.V."/>
            <person name="Mortensen U.H."/>
            <person name="Andersen M.R."/>
            <person name="Baker S.E."/>
        </authorList>
    </citation>
    <scope>NUCLEOTIDE SEQUENCE [LARGE SCALE GENOMIC DNA]</scope>
    <source>
        <strain evidence="2 3">IBT 23096</strain>
    </source>
</reference>
<evidence type="ECO:0000313" key="2">
    <source>
        <dbReference type="EMBL" id="PLB50603.1"/>
    </source>
</evidence>
<dbReference type="AlphaFoldDB" id="A0A2I2GCJ2"/>
<dbReference type="RefSeq" id="XP_024705905.1">
    <property type="nucleotide sequence ID" value="XM_024842513.1"/>
</dbReference>
<gene>
    <name evidence="2" type="ORF">P170DRAFT_149832</name>
</gene>
<dbReference type="EMBL" id="MSFO01000003">
    <property type="protein sequence ID" value="PLB50603.1"/>
    <property type="molecule type" value="Genomic_DNA"/>
</dbReference>
<keyword evidence="3" id="KW-1185">Reference proteome</keyword>
<dbReference type="Proteomes" id="UP000234275">
    <property type="component" value="Unassembled WGS sequence"/>
</dbReference>